<reference evidence="6" key="1">
    <citation type="submission" date="2021-04" db="EMBL/GenBank/DDBJ databases">
        <title>Pseudonocardia sp. nov., isolated from sandy soil of mangrove forest.</title>
        <authorList>
            <person name="Zan Z."/>
            <person name="Huang R."/>
            <person name="Liu W."/>
        </authorList>
    </citation>
    <scope>NUCLEOTIDE SEQUENCE</scope>
    <source>
        <strain evidence="6">S2-4</strain>
    </source>
</reference>
<dbReference type="InterPro" id="IPR005119">
    <property type="entry name" value="LysR_subst-bd"/>
</dbReference>
<dbReference type="Pfam" id="PF03466">
    <property type="entry name" value="LysR_substrate"/>
    <property type="match status" value="1"/>
</dbReference>
<dbReference type="EMBL" id="JAGSOV010000011">
    <property type="protein sequence ID" value="MCO1654523.1"/>
    <property type="molecule type" value="Genomic_DNA"/>
</dbReference>
<evidence type="ECO:0000256" key="4">
    <source>
        <dbReference type="ARBA" id="ARBA00023163"/>
    </source>
</evidence>
<keyword evidence="4" id="KW-0804">Transcription</keyword>
<comment type="similarity">
    <text evidence="1">Belongs to the LysR transcriptional regulatory family.</text>
</comment>
<accession>A0ABT0ZUY3</accession>
<dbReference type="SUPFAM" id="SSF46785">
    <property type="entry name" value="Winged helix' DNA-binding domain"/>
    <property type="match status" value="1"/>
</dbReference>
<evidence type="ECO:0000313" key="7">
    <source>
        <dbReference type="Proteomes" id="UP001165283"/>
    </source>
</evidence>
<keyword evidence="2" id="KW-0805">Transcription regulation</keyword>
<dbReference type="PANTHER" id="PTHR30346:SF0">
    <property type="entry name" value="HCA OPERON TRANSCRIPTIONAL ACTIVATOR HCAR"/>
    <property type="match status" value="1"/>
</dbReference>
<dbReference type="CDD" id="cd08414">
    <property type="entry name" value="PBP2_LTTR_aromatics_like"/>
    <property type="match status" value="1"/>
</dbReference>
<keyword evidence="3" id="KW-0238">DNA-binding</keyword>
<dbReference type="SUPFAM" id="SSF53850">
    <property type="entry name" value="Periplasmic binding protein-like II"/>
    <property type="match status" value="1"/>
</dbReference>
<feature type="domain" description="HTH lysR-type" evidence="5">
    <location>
        <begin position="1"/>
        <end position="58"/>
    </location>
</feature>
<organism evidence="6 7">
    <name type="scientific">Pseudonocardia humida</name>
    <dbReference type="NCBI Taxonomy" id="2800819"/>
    <lineage>
        <taxon>Bacteria</taxon>
        <taxon>Bacillati</taxon>
        <taxon>Actinomycetota</taxon>
        <taxon>Actinomycetes</taxon>
        <taxon>Pseudonocardiales</taxon>
        <taxon>Pseudonocardiaceae</taxon>
        <taxon>Pseudonocardia</taxon>
    </lineage>
</organism>
<dbReference type="InterPro" id="IPR000847">
    <property type="entry name" value="LysR_HTH_N"/>
</dbReference>
<comment type="caution">
    <text evidence="6">The sequence shown here is derived from an EMBL/GenBank/DDBJ whole genome shotgun (WGS) entry which is preliminary data.</text>
</comment>
<dbReference type="RefSeq" id="WP_252436140.1">
    <property type="nucleotide sequence ID" value="NZ_JAGSOV010000011.1"/>
</dbReference>
<evidence type="ECO:0000259" key="5">
    <source>
        <dbReference type="PROSITE" id="PS50931"/>
    </source>
</evidence>
<proteinExistence type="inferred from homology"/>
<dbReference type="PROSITE" id="PS50931">
    <property type="entry name" value="HTH_LYSR"/>
    <property type="match status" value="1"/>
</dbReference>
<dbReference type="Proteomes" id="UP001165283">
    <property type="component" value="Unassembled WGS sequence"/>
</dbReference>
<sequence>MRFRRLTYFVAVAEELSFTRAAARLHMAQPPLSQQIAQLEKDLGAVLFDRSQRAIRLTAAGAALLPEARRLLADLDDTARMVRRIGEGATGRLAIGFVPSAVNSVLPDLLRRFRERHPDVELALREMPPDPLLRAVDERRVDLGVLYLPVADAALARRRLADESLLLALPEGHPAARAQAVDLLDVRDEPFILPEQHDLPSIHAAVTATFADAGLAPRVAQRGVWLFQTVLGLVAAGLGLAVVPSSVGALGRHGVVLRPIRGAHRTVRLAAFWRPDHDSAPLAGLLAVLGDDASGDGGSRADG</sequence>
<evidence type="ECO:0000256" key="3">
    <source>
        <dbReference type="ARBA" id="ARBA00023125"/>
    </source>
</evidence>
<dbReference type="PANTHER" id="PTHR30346">
    <property type="entry name" value="TRANSCRIPTIONAL DUAL REGULATOR HCAR-RELATED"/>
    <property type="match status" value="1"/>
</dbReference>
<dbReference type="Pfam" id="PF00126">
    <property type="entry name" value="HTH_1"/>
    <property type="match status" value="1"/>
</dbReference>
<dbReference type="InterPro" id="IPR036388">
    <property type="entry name" value="WH-like_DNA-bd_sf"/>
</dbReference>
<keyword evidence="7" id="KW-1185">Reference proteome</keyword>
<evidence type="ECO:0000313" key="6">
    <source>
        <dbReference type="EMBL" id="MCO1654523.1"/>
    </source>
</evidence>
<dbReference type="InterPro" id="IPR036390">
    <property type="entry name" value="WH_DNA-bd_sf"/>
</dbReference>
<dbReference type="PRINTS" id="PR00039">
    <property type="entry name" value="HTHLYSR"/>
</dbReference>
<evidence type="ECO:0000256" key="1">
    <source>
        <dbReference type="ARBA" id="ARBA00009437"/>
    </source>
</evidence>
<dbReference type="Gene3D" id="1.10.10.10">
    <property type="entry name" value="Winged helix-like DNA-binding domain superfamily/Winged helix DNA-binding domain"/>
    <property type="match status" value="1"/>
</dbReference>
<evidence type="ECO:0000256" key="2">
    <source>
        <dbReference type="ARBA" id="ARBA00023015"/>
    </source>
</evidence>
<protein>
    <submittedName>
        <fullName evidence="6">LysR family transcriptional regulator</fullName>
    </submittedName>
</protein>
<dbReference type="Gene3D" id="3.40.190.10">
    <property type="entry name" value="Periplasmic binding protein-like II"/>
    <property type="match status" value="2"/>
</dbReference>
<name>A0ABT0ZUY3_9PSEU</name>
<gene>
    <name evidence="6" type="ORF">KDL28_05585</name>
</gene>